<gene>
    <name evidence="2" type="primary">ORF88397</name>
</gene>
<keyword evidence="1" id="KW-0812">Transmembrane</keyword>
<accession>A0A0B7A1I0</accession>
<dbReference type="AlphaFoldDB" id="A0A0B7A1I0"/>
<sequence>MLRHYCLCEVSAAEMATVVTWLAWLVYYRLEQCTHTHMQTHMHRHSCIQTMQTHMHVHTHTCADTLTHV</sequence>
<name>A0A0B7A1I0_9EUPU</name>
<evidence type="ECO:0000313" key="2">
    <source>
        <dbReference type="EMBL" id="CEK73820.1"/>
    </source>
</evidence>
<reference evidence="2" key="1">
    <citation type="submission" date="2014-12" db="EMBL/GenBank/DDBJ databases">
        <title>Insight into the proteome of Arion vulgaris.</title>
        <authorList>
            <person name="Aradska J."/>
            <person name="Bulat T."/>
            <person name="Smidak R."/>
            <person name="Sarate P."/>
            <person name="Gangsoo J."/>
            <person name="Sialana F."/>
            <person name="Bilban M."/>
            <person name="Lubec G."/>
        </authorList>
    </citation>
    <scope>NUCLEOTIDE SEQUENCE</scope>
    <source>
        <tissue evidence="2">Skin</tissue>
    </source>
</reference>
<feature type="transmembrane region" description="Helical" evidence="1">
    <location>
        <begin position="12"/>
        <end position="30"/>
    </location>
</feature>
<keyword evidence="1" id="KW-0472">Membrane</keyword>
<proteinExistence type="predicted"/>
<organism evidence="2">
    <name type="scientific">Arion vulgaris</name>
    <dbReference type="NCBI Taxonomy" id="1028688"/>
    <lineage>
        <taxon>Eukaryota</taxon>
        <taxon>Metazoa</taxon>
        <taxon>Spiralia</taxon>
        <taxon>Lophotrochozoa</taxon>
        <taxon>Mollusca</taxon>
        <taxon>Gastropoda</taxon>
        <taxon>Heterobranchia</taxon>
        <taxon>Euthyneura</taxon>
        <taxon>Panpulmonata</taxon>
        <taxon>Eupulmonata</taxon>
        <taxon>Stylommatophora</taxon>
        <taxon>Helicina</taxon>
        <taxon>Arionoidea</taxon>
        <taxon>Arionidae</taxon>
        <taxon>Arion</taxon>
    </lineage>
</organism>
<protein>
    <submittedName>
        <fullName evidence="2">Uncharacterized protein</fullName>
    </submittedName>
</protein>
<keyword evidence="1" id="KW-1133">Transmembrane helix</keyword>
<evidence type="ECO:0000256" key="1">
    <source>
        <dbReference type="SAM" id="Phobius"/>
    </source>
</evidence>
<dbReference type="EMBL" id="HACG01026955">
    <property type="protein sequence ID" value="CEK73820.1"/>
    <property type="molecule type" value="Transcribed_RNA"/>
</dbReference>